<dbReference type="PROSITE" id="PS52016">
    <property type="entry name" value="TONB_DEPENDENT_REC_3"/>
    <property type="match status" value="1"/>
</dbReference>
<dbReference type="RefSeq" id="WP_069203700.1">
    <property type="nucleotide sequence ID" value="NZ_CP014168.1"/>
</dbReference>
<evidence type="ECO:0000256" key="1">
    <source>
        <dbReference type="ARBA" id="ARBA00004571"/>
    </source>
</evidence>
<evidence type="ECO:0000256" key="3">
    <source>
        <dbReference type="ARBA" id="ARBA00022452"/>
    </source>
</evidence>
<dbReference type="InterPro" id="IPR036942">
    <property type="entry name" value="Beta-barrel_TonB_sf"/>
</dbReference>
<proteinExistence type="inferred from homology"/>
<dbReference type="PANTHER" id="PTHR40980">
    <property type="entry name" value="PLUG DOMAIN-CONTAINING PROTEIN"/>
    <property type="match status" value="1"/>
</dbReference>
<keyword evidence="2 8" id="KW-0813">Transport</keyword>
<dbReference type="InterPro" id="IPR037066">
    <property type="entry name" value="Plug_dom_sf"/>
</dbReference>
<evidence type="ECO:0000256" key="5">
    <source>
        <dbReference type="ARBA" id="ARBA00023077"/>
    </source>
</evidence>
<dbReference type="AlphaFoldDB" id="A0A1B3Z6R8"/>
<dbReference type="Proteomes" id="UP000094256">
    <property type="component" value="Chromosome"/>
</dbReference>
<dbReference type="OrthoDB" id="5476657at2"/>
<comment type="subcellular location">
    <subcellularLocation>
        <location evidence="1 8">Cell outer membrane</location>
        <topology evidence="1 8">Multi-pass membrane protein</topology>
    </subcellularLocation>
</comment>
<comment type="similarity">
    <text evidence="8 9">Belongs to the TonB-dependent receptor family.</text>
</comment>
<dbReference type="InterPro" id="IPR010104">
    <property type="entry name" value="TonB_rcpt_bac"/>
</dbReference>
<accession>A0A1B3Z6R8</accession>
<dbReference type="SUPFAM" id="SSF56935">
    <property type="entry name" value="Porins"/>
    <property type="match status" value="1"/>
</dbReference>
<dbReference type="EMBL" id="CP014168">
    <property type="protein sequence ID" value="AOH83115.1"/>
    <property type="molecule type" value="Genomic_DNA"/>
</dbReference>
<dbReference type="KEGG" id="span:AWL63_03135"/>
<dbReference type="InterPro" id="IPR000531">
    <property type="entry name" value="Beta-barrel_TonB"/>
</dbReference>
<dbReference type="Pfam" id="PF00593">
    <property type="entry name" value="TonB_dep_Rec_b-barrel"/>
    <property type="match status" value="1"/>
</dbReference>
<dbReference type="GO" id="GO:0009279">
    <property type="term" value="C:cell outer membrane"/>
    <property type="evidence" value="ECO:0007669"/>
    <property type="project" value="UniProtKB-SubCell"/>
</dbReference>
<evidence type="ECO:0000256" key="8">
    <source>
        <dbReference type="PROSITE-ProRule" id="PRU01360"/>
    </source>
</evidence>
<evidence type="ECO:0000313" key="15">
    <source>
        <dbReference type="Proteomes" id="UP000094256"/>
    </source>
</evidence>
<evidence type="ECO:0000256" key="10">
    <source>
        <dbReference type="SAM" id="MobiDB-lite"/>
    </source>
</evidence>
<dbReference type="Gene3D" id="2.40.170.20">
    <property type="entry name" value="TonB-dependent receptor, beta-barrel domain"/>
    <property type="match status" value="1"/>
</dbReference>
<feature type="domain" description="TonB-dependent receptor-like beta-barrel" evidence="12">
    <location>
        <begin position="446"/>
        <end position="927"/>
    </location>
</feature>
<name>A0A1B3Z6R8_9SPHN</name>
<feature type="region of interest" description="Disordered" evidence="10">
    <location>
        <begin position="29"/>
        <end position="57"/>
    </location>
</feature>
<keyword evidence="11" id="KW-0732">Signal</keyword>
<sequence length="960" mass="102067">MRTDRRFCAGVATTTLAVLLASAAQAQSSAPLSGGSTPPGNTGPSQPSAPAQASADTVSDAAQDIIVSGIRASQRQSIDIKRNAVNSVDAIASEDLGKMPDQNVAESLQRVPGITIDRNRGVGNGVTVRGLGPQFNTVTVNGRVIATDTAGREFNFDILPSELIAGANVFKSPQANLNGASIGATVDIHTLRPLEQRTGFYGGGSLRANIDELGGKTTPSGAAYVTWKNESGTLGISLVGSYDERNERTDNFSVGASSYPRSFDDGYYGSVGASGGGLCVGAVTAGACAPRIDTSKVALFRNVDMYHNFGNTVEFSHRKRIGVDGTVQFKPTSNLVLTLDGLYSHDDEHYHGSGISPDFSGGTLVNQIVSGGSNTTELVNGQSRTVHVGGTATSETFHDGTVDMIVEDRPAKSTTYLFGFNAKWGSGPFTLALDVDTTKAKYDNAAGLFTTVRLKHMDYTYDRNTGSPLASFTVSNPGYANAATDVNHRLAHYMASEGQNLEDTINEAHLDGSYDGGQITVYGGVGYSSRTKNTTGFTEPNACAYCGSDVLLPSSVFTPTTYNFFDGAAGGNTSNWVDYNAANLFQTMIGLNSTADPKLHSGSLLPIVRDPAASSSVKEKVALGYLMAEFKGDLGNLPIAINTGVRIEDTDFSSAGTGQTVLSAKPNGTGQNVILLSGLTPLSFKGHYTDILPSVNARLNITPTLVFRTAASRVISRPTLTDLSPAQSITSNPGNERISRGNPNLQPFRASQAEAGLEWYYNLDSLLSATFFYKSIDSFITRGVSTQKVDQVTFVIDQPVNGKGATVKGVELSYRTLFKFLPGVLSGLGTQLSYTYTDSDASYTNAAKASTSYSLAGLSKNSFTAVAFYEKGPIQLRASYTRRDGYLVTPQTQTGVPEFSDSYDQLDAGLQISLTKNFILTANATNLTDSKEFHYANVIENTQEYRRTGRRYNAGVRVKF</sequence>
<keyword evidence="6 8" id="KW-0472">Membrane</keyword>
<evidence type="ECO:0000259" key="12">
    <source>
        <dbReference type="Pfam" id="PF00593"/>
    </source>
</evidence>
<evidence type="ECO:0000256" key="9">
    <source>
        <dbReference type="RuleBase" id="RU003357"/>
    </source>
</evidence>
<dbReference type="CDD" id="cd01347">
    <property type="entry name" value="ligand_gated_channel"/>
    <property type="match status" value="1"/>
</dbReference>
<keyword evidence="4 8" id="KW-0812">Transmembrane</keyword>
<dbReference type="NCBIfam" id="TIGR01782">
    <property type="entry name" value="TonB-Xanth-Caul"/>
    <property type="match status" value="1"/>
</dbReference>
<organism evidence="14 15">
    <name type="scientific">Sphingomonas panacis</name>
    <dbReference type="NCBI Taxonomy" id="1560345"/>
    <lineage>
        <taxon>Bacteria</taxon>
        <taxon>Pseudomonadati</taxon>
        <taxon>Pseudomonadota</taxon>
        <taxon>Alphaproteobacteria</taxon>
        <taxon>Sphingomonadales</taxon>
        <taxon>Sphingomonadaceae</taxon>
        <taxon>Sphingomonas</taxon>
    </lineage>
</organism>
<keyword evidence="7 8" id="KW-0998">Cell outer membrane</keyword>
<feature type="signal peptide" evidence="11">
    <location>
        <begin position="1"/>
        <end position="26"/>
    </location>
</feature>
<dbReference type="Gene3D" id="2.170.130.10">
    <property type="entry name" value="TonB-dependent receptor, plug domain"/>
    <property type="match status" value="1"/>
</dbReference>
<evidence type="ECO:0000256" key="6">
    <source>
        <dbReference type="ARBA" id="ARBA00023136"/>
    </source>
</evidence>
<feature type="region of interest" description="Disordered" evidence="10">
    <location>
        <begin position="725"/>
        <end position="744"/>
    </location>
</feature>
<dbReference type="Pfam" id="PF07715">
    <property type="entry name" value="Plug"/>
    <property type="match status" value="1"/>
</dbReference>
<reference evidence="14 15" key="1">
    <citation type="submission" date="2016-01" db="EMBL/GenBank/DDBJ databases">
        <title>Complete genome and mega plasmid sequence of Sphingomonas panacis DCY99 elicits systemic resistance in rice to Xanthomonas oryzae.</title>
        <authorList>
            <person name="Kim Y.J."/>
            <person name="Yang D.C."/>
            <person name="Sing P."/>
        </authorList>
    </citation>
    <scope>NUCLEOTIDE SEQUENCE [LARGE SCALE GENOMIC DNA]</scope>
    <source>
        <strain evidence="14 15">DCY99</strain>
    </source>
</reference>
<protein>
    <submittedName>
        <fullName evidence="14">TonB-dependent receptor</fullName>
    </submittedName>
</protein>
<dbReference type="STRING" id="1560345.AWL63_03135"/>
<keyword evidence="14" id="KW-0675">Receptor</keyword>
<gene>
    <name evidence="14" type="ORF">AWL63_03135</name>
</gene>
<evidence type="ECO:0000313" key="14">
    <source>
        <dbReference type="EMBL" id="AOH83115.1"/>
    </source>
</evidence>
<feature type="domain" description="TonB-dependent receptor plug" evidence="13">
    <location>
        <begin position="81"/>
        <end position="180"/>
    </location>
</feature>
<evidence type="ECO:0000256" key="4">
    <source>
        <dbReference type="ARBA" id="ARBA00022692"/>
    </source>
</evidence>
<feature type="compositionally biased region" description="Polar residues" evidence="10">
    <location>
        <begin position="725"/>
        <end position="734"/>
    </location>
</feature>
<evidence type="ECO:0000256" key="7">
    <source>
        <dbReference type="ARBA" id="ARBA00023237"/>
    </source>
</evidence>
<feature type="chain" id="PRO_5008556197" evidence="11">
    <location>
        <begin position="27"/>
        <end position="960"/>
    </location>
</feature>
<dbReference type="InterPro" id="IPR039426">
    <property type="entry name" value="TonB-dep_rcpt-like"/>
</dbReference>
<evidence type="ECO:0000256" key="2">
    <source>
        <dbReference type="ARBA" id="ARBA00022448"/>
    </source>
</evidence>
<keyword evidence="15" id="KW-1185">Reference proteome</keyword>
<evidence type="ECO:0000256" key="11">
    <source>
        <dbReference type="SAM" id="SignalP"/>
    </source>
</evidence>
<evidence type="ECO:0000259" key="13">
    <source>
        <dbReference type="Pfam" id="PF07715"/>
    </source>
</evidence>
<dbReference type="PANTHER" id="PTHR40980:SF3">
    <property type="entry name" value="TONB-DEPENDENT RECEPTOR-LIKE BETA-BARREL DOMAIN-CONTAINING PROTEIN"/>
    <property type="match status" value="1"/>
</dbReference>
<keyword evidence="5 9" id="KW-0798">TonB box</keyword>
<dbReference type="InterPro" id="IPR012910">
    <property type="entry name" value="Plug_dom"/>
</dbReference>
<keyword evidence="3 8" id="KW-1134">Transmembrane beta strand</keyword>
<feature type="compositionally biased region" description="Low complexity" evidence="10">
    <location>
        <begin position="29"/>
        <end position="55"/>
    </location>
</feature>